<name>A0A7X0SCN8_9CLOT</name>
<sequence length="149" mass="17586">MYALEYFEWKDGSAYWHDGFAISGSEKLELINGRLLYEKNGISYFSSIPRLKSGMVTESNLIGYEDQVDKITGAVNYPFDSDRQRGYVFYRVDIRKDVWSGCNILNYTHYSNPFRIPYSETERNNLMFSDSLRQHYTNFETKAYREANE</sequence>
<gene>
    <name evidence="1" type="ORF">H7E68_04100</name>
</gene>
<evidence type="ECO:0000313" key="2">
    <source>
        <dbReference type="Proteomes" id="UP000585258"/>
    </source>
</evidence>
<comment type="caution">
    <text evidence="1">The sequence shown here is derived from an EMBL/GenBank/DDBJ whole genome shotgun (WGS) entry which is preliminary data.</text>
</comment>
<proteinExistence type="predicted"/>
<accession>A0A7X0SCN8</accession>
<dbReference type="Proteomes" id="UP000585258">
    <property type="component" value="Unassembled WGS sequence"/>
</dbReference>
<evidence type="ECO:0000313" key="1">
    <source>
        <dbReference type="EMBL" id="MBB6713918.1"/>
    </source>
</evidence>
<dbReference type="EMBL" id="JACKWY010000002">
    <property type="protein sequence ID" value="MBB6713918.1"/>
    <property type="molecule type" value="Genomic_DNA"/>
</dbReference>
<dbReference type="AlphaFoldDB" id="A0A7X0SCN8"/>
<organism evidence="1 2">
    <name type="scientific">Clostridium gasigenes</name>
    <dbReference type="NCBI Taxonomy" id="94869"/>
    <lineage>
        <taxon>Bacteria</taxon>
        <taxon>Bacillati</taxon>
        <taxon>Bacillota</taxon>
        <taxon>Clostridia</taxon>
        <taxon>Eubacteriales</taxon>
        <taxon>Clostridiaceae</taxon>
        <taxon>Clostridium</taxon>
    </lineage>
</organism>
<protein>
    <submittedName>
        <fullName evidence="1">Uncharacterized protein</fullName>
    </submittedName>
</protein>
<reference evidence="1 2" key="1">
    <citation type="submission" date="2020-08" db="EMBL/GenBank/DDBJ databases">
        <title>Clostridia isolated from Swiss meat.</title>
        <authorList>
            <person name="Wambui J."/>
            <person name="Stevens M.J.A."/>
            <person name="Stephan R."/>
        </authorList>
    </citation>
    <scope>NUCLEOTIDE SEQUENCE [LARGE SCALE GENOMIC DNA]</scope>
    <source>
        <strain evidence="1 2">CM001</strain>
    </source>
</reference>